<accession>A0ACC0VAI1</accession>
<dbReference type="Proteomes" id="UP001163324">
    <property type="component" value="Chromosome 2"/>
</dbReference>
<reference evidence="1" key="1">
    <citation type="submission" date="2022-10" db="EMBL/GenBank/DDBJ databases">
        <title>Complete Genome of Trichothecium roseum strain YXFP-22015, a Plant Pathogen Isolated from Citrus.</title>
        <authorList>
            <person name="Wang Y."/>
            <person name="Zhu L."/>
        </authorList>
    </citation>
    <scope>NUCLEOTIDE SEQUENCE</scope>
    <source>
        <strain evidence="1">YXFP-22015</strain>
    </source>
</reference>
<organism evidence="1 2">
    <name type="scientific">Trichothecium roseum</name>
    <dbReference type="NCBI Taxonomy" id="47278"/>
    <lineage>
        <taxon>Eukaryota</taxon>
        <taxon>Fungi</taxon>
        <taxon>Dikarya</taxon>
        <taxon>Ascomycota</taxon>
        <taxon>Pezizomycotina</taxon>
        <taxon>Sordariomycetes</taxon>
        <taxon>Hypocreomycetidae</taxon>
        <taxon>Hypocreales</taxon>
        <taxon>Hypocreales incertae sedis</taxon>
        <taxon>Trichothecium</taxon>
    </lineage>
</organism>
<dbReference type="EMBL" id="CM047941">
    <property type="protein sequence ID" value="KAI9902468.1"/>
    <property type="molecule type" value="Genomic_DNA"/>
</dbReference>
<sequence length="766" mass="86305">MDCRHHKIFQCYNTGQLRISLETPVLLKIGPFVSSNPRTVLDRKIQIFTQKDNFYLQDLLKNTFHTQVYDMSVSSLSSLFGPSSADNINYDDATFNTPNFLVDDTNTQNTQDALDAETDILVDPCLTAPKVTEHVNENTDTQPLTSRALGDHSQAQGDEDSIEALIAYRLPQETEGFNCQQYDTNNYDNVNGNENYDYQLDQTYNNFTEGYTNDFDELDAFLADQTQTETQAEQTYPAPTPEAPQMPCNDELFQNLVWNTRASNLPLTSYQTKTPEISPISNYVPIRAPPVRRQQQLPLPTQQYSAIPPTTDYPTVPTQMYNNAAAGSMTYPQLPLYPSPKVAQYPPPAYGSGLRHFYAQCILLGRIHEVPVEYLPAAAEAAQRMSRPQPNIAMAPQMPVPQMPVSQIPMPQNINLNASQAMAYSQPAMYKSGKITTSRLAKSTEQGNIDPKQVYNKFQPRPEAWGPLGSQGRPLFEYTPFGEWHAGRTFNASQMAHYISNCPRSLTMWVQSFPAQSKSRIGEEGDGTRDPYVYAGAMHLWCYEQCFDPVVDYEVGRLQGDDRVFPHELKNAMALNRDTDKEIMRDAFHPWFTMQDKSMPRMTPRLHNETLACALVEYHLEKQPTTRQVTREKRNAKHKGENYKTNDIHKGDLLFLCERTPAYKAHVKSRGRITSRDENSFQLRFSEGTGDAMGAGLGVLGMDFGDSWAQTAVTPAADPDMDAPQGRKRGHDEVEGAGTDASGSSNKFRHVDEFGSPRRIARPRRG</sequence>
<protein>
    <submittedName>
        <fullName evidence="1">Uncharacterized protein</fullName>
    </submittedName>
</protein>
<name>A0ACC0VAI1_9HYPO</name>
<keyword evidence="2" id="KW-1185">Reference proteome</keyword>
<evidence type="ECO:0000313" key="1">
    <source>
        <dbReference type="EMBL" id="KAI9902468.1"/>
    </source>
</evidence>
<gene>
    <name evidence="1" type="ORF">N3K66_001820</name>
</gene>
<evidence type="ECO:0000313" key="2">
    <source>
        <dbReference type="Proteomes" id="UP001163324"/>
    </source>
</evidence>
<comment type="caution">
    <text evidence="1">The sequence shown here is derived from an EMBL/GenBank/DDBJ whole genome shotgun (WGS) entry which is preliminary data.</text>
</comment>
<proteinExistence type="predicted"/>